<evidence type="ECO:0000313" key="2">
    <source>
        <dbReference type="Proteomes" id="UP000790709"/>
    </source>
</evidence>
<reference evidence="1" key="1">
    <citation type="journal article" date="2021" name="New Phytol.">
        <title>Evolutionary innovations through gain and loss of genes in the ectomycorrhizal Boletales.</title>
        <authorList>
            <person name="Wu G."/>
            <person name="Miyauchi S."/>
            <person name="Morin E."/>
            <person name="Kuo A."/>
            <person name="Drula E."/>
            <person name="Varga T."/>
            <person name="Kohler A."/>
            <person name="Feng B."/>
            <person name="Cao Y."/>
            <person name="Lipzen A."/>
            <person name="Daum C."/>
            <person name="Hundley H."/>
            <person name="Pangilinan J."/>
            <person name="Johnson J."/>
            <person name="Barry K."/>
            <person name="LaButti K."/>
            <person name="Ng V."/>
            <person name="Ahrendt S."/>
            <person name="Min B."/>
            <person name="Choi I.G."/>
            <person name="Park H."/>
            <person name="Plett J.M."/>
            <person name="Magnuson J."/>
            <person name="Spatafora J.W."/>
            <person name="Nagy L.G."/>
            <person name="Henrissat B."/>
            <person name="Grigoriev I.V."/>
            <person name="Yang Z.L."/>
            <person name="Xu J."/>
            <person name="Martin F.M."/>
        </authorList>
    </citation>
    <scope>NUCLEOTIDE SEQUENCE</scope>
    <source>
        <strain evidence="1">KUC20120723A-06</strain>
    </source>
</reference>
<comment type="caution">
    <text evidence="1">The sequence shown here is derived from an EMBL/GenBank/DDBJ whole genome shotgun (WGS) entry which is preliminary data.</text>
</comment>
<protein>
    <submittedName>
        <fullName evidence="1">Cysteine proteinase</fullName>
    </submittedName>
</protein>
<accession>A0ACB8BQU3</accession>
<gene>
    <name evidence="1" type="ORF">BV22DRAFT_1007279</name>
</gene>
<dbReference type="EMBL" id="MU266369">
    <property type="protein sequence ID" value="KAH7927253.1"/>
    <property type="molecule type" value="Genomic_DNA"/>
</dbReference>
<keyword evidence="2" id="KW-1185">Reference proteome</keyword>
<dbReference type="Proteomes" id="UP000790709">
    <property type="component" value="Unassembled WGS sequence"/>
</dbReference>
<name>A0ACB8BQU3_9AGAM</name>
<sequence length="1407" mass="157775">MDNDDTIKARRISAPPVVASTSEALKAPGPIPPASFYGSGSTKNPPPLPSRPKNVGSSHTKLQAPSTPPPNYHSLDASPFREPQLVEEDLIGEDRVPDPIPADDTQTNAWANTTNNAEGTWQPSTDNWGNGESTWSTLWDGNTNWSGAYGSDNAGALSSSKLVNIDGRSLEEEENWWDASVREKNRRPGPGILPPVLAELLHNTDHSLFSVSVSPPDLKPSQSPQPSQAAQGTPEAPPTVTPPTADELTHSIPHANVYYCRKHNGWVFLQWKSSSILPPIAKSFQSGHPFPDQHSRRRTNSCVGDAEQPFGAVNKTHHFHLYEKAVDARKLNPPFVRAEWERAAQMKQKRRRITSINMGDVDVLSDAMRTEDKMDEDVPQDEEEDLLDLYVCCQCSVYCIASDIIPGVIPSKYVEDFTRDRLNNPPPGKKGEESVMAGWETLVTIVQKKLWKGENRSLTIGGKAFQSKIGWNPTVRTIFEDCLGFRLVTLDGPNGAGEPSISPPGTDPGSAMRTKWLRFWVEASAWLVDYQRRFPTALKQYVSQPLWVKIDNAREMYQMAIGAHPDQIPRGSAPHSLQTYEPIRGAWKALGLTPTTYTWELLAFAYMAQCRCDPYHTPAYFTHFYSIVKAMQDLGDIPPHELQNIVMEERTRGRFTDEDLLNASKALGFGQDGPLSVEFEDDVPDEFIMQAWRDTIRRAWRDPQDGPQRQRDANDGFRIIAESRGSAQLRKLWSDSTKNQMDPSRAYSLLEIPQETEDEMLLTVYGMRAKEQPSQLDKMREALATIAEVRDSARLRRFLESGIDPGDLVPPMRADLPRGLNQLGNTCYLNSLLQYFYTIKDLRDAVAPMANTDVKALEEEKFSDDELQRHRVGGRLVTRREILRSKKFVSQLADLFWQMEYCDTAAITPTMDLAKLALVTSRDEEDEEADRGGTDSSNDTDATLVEDGPARLSQADSTNSVLGKRLRDDPKPIEMDVDSPTSPASVVGEGGFVMVSKPSSPRRSKSPRLLADGSGSGSKVSQINSGVSDDTEMQDSSKAVVAETRKTPPSSTRKPTVSSDSVMMFGKQHDVSECMDNCMFQIEIALLKFDGLNGVEDKDSSIVKRLFYGKIRQRLTPIAEERRSRLSVHEKEDLFSNLPVNVAENGFDIYDGLSGYFDDVVEYEGSKAKMEVTLVDLPPLLQIQLQRVQFNRETLQPYKSQAYVRFGETIYMDRFLDSADPRKKMKSKALQAELNAHRERLRLLTQDKHAPFIDALDHTLGFLAKQEGIVLPEVNEDFVAQLNSEQDLVKAEIEELRSSIARLKEELEAVWKDDRNVPYELTSVFIHRGSSPSWGHYFFYSRHLPENPDAWFKYNDSEVSEVPKDDVLADTTGSTANPYLLVFARKGTDVVQTVKRFDPMSLEEIDA</sequence>
<evidence type="ECO:0000313" key="1">
    <source>
        <dbReference type="EMBL" id="KAH7927253.1"/>
    </source>
</evidence>
<organism evidence="1 2">
    <name type="scientific">Leucogyrophana mollusca</name>
    <dbReference type="NCBI Taxonomy" id="85980"/>
    <lineage>
        <taxon>Eukaryota</taxon>
        <taxon>Fungi</taxon>
        <taxon>Dikarya</taxon>
        <taxon>Basidiomycota</taxon>
        <taxon>Agaricomycotina</taxon>
        <taxon>Agaricomycetes</taxon>
        <taxon>Agaricomycetidae</taxon>
        <taxon>Boletales</taxon>
        <taxon>Boletales incertae sedis</taxon>
        <taxon>Leucogyrophana</taxon>
    </lineage>
</organism>
<proteinExistence type="predicted"/>